<dbReference type="PRINTS" id="PR00081">
    <property type="entry name" value="GDHRDH"/>
</dbReference>
<dbReference type="PANTHER" id="PTHR43157:SF31">
    <property type="entry name" value="PHOSPHATIDYLINOSITOL-GLYCAN BIOSYNTHESIS CLASS F PROTEIN"/>
    <property type="match status" value="1"/>
</dbReference>
<protein>
    <submittedName>
        <fullName evidence="3">NAD-binding protein</fullName>
    </submittedName>
</protein>
<dbReference type="Gene3D" id="3.40.50.720">
    <property type="entry name" value="NAD(P)-binding Rossmann-like Domain"/>
    <property type="match status" value="1"/>
</dbReference>
<dbReference type="EMBL" id="JARJLG010000061">
    <property type="protein sequence ID" value="KAJ7756412.1"/>
    <property type="molecule type" value="Genomic_DNA"/>
</dbReference>
<dbReference type="AlphaFoldDB" id="A0AAD7NE32"/>
<accession>A0AAD7NE32</accession>
<dbReference type="InterPro" id="IPR036291">
    <property type="entry name" value="NAD(P)-bd_dom_sf"/>
</dbReference>
<evidence type="ECO:0000256" key="1">
    <source>
        <dbReference type="ARBA" id="ARBA00022857"/>
    </source>
</evidence>
<evidence type="ECO:0000313" key="4">
    <source>
        <dbReference type="Proteomes" id="UP001215280"/>
    </source>
</evidence>
<dbReference type="InterPro" id="IPR020904">
    <property type="entry name" value="Sc_DH/Rdtase_CS"/>
</dbReference>
<dbReference type="GO" id="GO:0016491">
    <property type="term" value="F:oxidoreductase activity"/>
    <property type="evidence" value="ECO:0007669"/>
    <property type="project" value="UniProtKB-KW"/>
</dbReference>
<dbReference type="PROSITE" id="PS00061">
    <property type="entry name" value="ADH_SHORT"/>
    <property type="match status" value="1"/>
</dbReference>
<dbReference type="Proteomes" id="UP001215280">
    <property type="component" value="Unassembled WGS sequence"/>
</dbReference>
<comment type="caution">
    <text evidence="3">The sequence shown here is derived from an EMBL/GenBank/DDBJ whole genome shotgun (WGS) entry which is preliminary data.</text>
</comment>
<sequence length="307" mass="33293">MGTAISMYNANWPLARAKWSVNDIPDLSGKVIIVTGGNSGIGKEIVKSLLFKNAKVYIASHNQARADAAIEELEVLTGNKAFFIELNLASLSSVKAAARAFQSLESKLDVLINNAGVMLPDPNALTTEGYDLQFGVNVVGPYYFTRLLLPQLTAAGSSRIVTLSSHGHILVDGIKWETIRDGPERKKAKPLDLYNQSKFADVVMACEFARRYGDQGIVSTSVHPGLIASGLGRTMSQTVVKIVGYISYNTTRGALTPLYAATSPEILNANGKYLIPWARIGNPHQGTLNVELGAKLWSWLEEETNDI</sequence>
<organism evidence="3 4">
    <name type="scientific">Mycena maculata</name>
    <dbReference type="NCBI Taxonomy" id="230809"/>
    <lineage>
        <taxon>Eukaryota</taxon>
        <taxon>Fungi</taxon>
        <taxon>Dikarya</taxon>
        <taxon>Basidiomycota</taxon>
        <taxon>Agaricomycotina</taxon>
        <taxon>Agaricomycetes</taxon>
        <taxon>Agaricomycetidae</taxon>
        <taxon>Agaricales</taxon>
        <taxon>Marasmiineae</taxon>
        <taxon>Mycenaceae</taxon>
        <taxon>Mycena</taxon>
    </lineage>
</organism>
<proteinExistence type="predicted"/>
<gene>
    <name evidence="3" type="ORF">DFH07DRAFT_820471</name>
</gene>
<keyword evidence="4" id="KW-1185">Reference proteome</keyword>
<dbReference type="PANTHER" id="PTHR43157">
    <property type="entry name" value="PHOSPHATIDYLINOSITOL-GLYCAN BIOSYNTHESIS CLASS F PROTEIN-RELATED"/>
    <property type="match status" value="1"/>
</dbReference>
<dbReference type="SUPFAM" id="SSF51735">
    <property type="entry name" value="NAD(P)-binding Rossmann-fold domains"/>
    <property type="match status" value="1"/>
</dbReference>
<dbReference type="Pfam" id="PF00106">
    <property type="entry name" value="adh_short"/>
    <property type="match status" value="1"/>
</dbReference>
<name>A0AAD7NE32_9AGAR</name>
<keyword evidence="1" id="KW-0521">NADP</keyword>
<evidence type="ECO:0000313" key="3">
    <source>
        <dbReference type="EMBL" id="KAJ7756412.1"/>
    </source>
</evidence>
<keyword evidence="2" id="KW-0560">Oxidoreductase</keyword>
<reference evidence="3" key="1">
    <citation type="submission" date="2023-03" db="EMBL/GenBank/DDBJ databases">
        <title>Massive genome expansion in bonnet fungi (Mycena s.s.) driven by repeated elements and novel gene families across ecological guilds.</title>
        <authorList>
            <consortium name="Lawrence Berkeley National Laboratory"/>
            <person name="Harder C.B."/>
            <person name="Miyauchi S."/>
            <person name="Viragh M."/>
            <person name="Kuo A."/>
            <person name="Thoen E."/>
            <person name="Andreopoulos B."/>
            <person name="Lu D."/>
            <person name="Skrede I."/>
            <person name="Drula E."/>
            <person name="Henrissat B."/>
            <person name="Morin E."/>
            <person name="Kohler A."/>
            <person name="Barry K."/>
            <person name="LaButti K."/>
            <person name="Morin E."/>
            <person name="Salamov A."/>
            <person name="Lipzen A."/>
            <person name="Mereny Z."/>
            <person name="Hegedus B."/>
            <person name="Baldrian P."/>
            <person name="Stursova M."/>
            <person name="Weitz H."/>
            <person name="Taylor A."/>
            <person name="Grigoriev I.V."/>
            <person name="Nagy L.G."/>
            <person name="Martin F."/>
            <person name="Kauserud H."/>
        </authorList>
    </citation>
    <scope>NUCLEOTIDE SEQUENCE</scope>
    <source>
        <strain evidence="3">CBHHK188m</strain>
    </source>
</reference>
<evidence type="ECO:0000256" key="2">
    <source>
        <dbReference type="ARBA" id="ARBA00023002"/>
    </source>
</evidence>
<dbReference type="InterPro" id="IPR002347">
    <property type="entry name" value="SDR_fam"/>
</dbReference>